<sequence length="159" mass="17593">MFQSLIGIQGDLDREANLQGADLQGFQSLIGIQGDLDCRPLKRLLYLVFKVQFRETPLNISFPASADKRYPKTNPFKPSPSNAFSVSENLTLRQNPSNPDETRNTAEKSDSPKKTPTPSRISFQNIDLILFHTKPISVINTSGCGTTILAYLLLAISPI</sequence>
<evidence type="ECO:0000256" key="1">
    <source>
        <dbReference type="SAM" id="MobiDB-lite"/>
    </source>
</evidence>
<keyword evidence="3" id="KW-1185">Reference proteome</keyword>
<dbReference type="HOGENOM" id="CLU_1657831_0_0_3"/>
<reference evidence="2 3" key="1">
    <citation type="submission" date="2008-07" db="EMBL/GenBank/DDBJ databases">
        <authorList>
            <person name="Tandeau de Marsac N."/>
            <person name="Ferriera S."/>
            <person name="Johnson J."/>
            <person name="Kravitz S."/>
            <person name="Beeson K."/>
            <person name="Sutton G."/>
            <person name="Rogers Y.-H."/>
            <person name="Friedman R."/>
            <person name="Frazier M."/>
            <person name="Venter J.C."/>
        </authorList>
    </citation>
    <scope>NUCLEOTIDE SEQUENCE [LARGE SCALE GENOMIC DNA]</scope>
    <source>
        <strain evidence="2 3">PCC 7420</strain>
    </source>
</reference>
<accession>B4VZ41</accession>
<feature type="region of interest" description="Disordered" evidence="1">
    <location>
        <begin position="63"/>
        <end position="120"/>
    </location>
</feature>
<feature type="compositionally biased region" description="Basic and acidic residues" evidence="1">
    <location>
        <begin position="100"/>
        <end position="113"/>
    </location>
</feature>
<proteinExistence type="predicted"/>
<evidence type="ECO:0000313" key="3">
    <source>
        <dbReference type="Proteomes" id="UP000003835"/>
    </source>
</evidence>
<dbReference type="Proteomes" id="UP000003835">
    <property type="component" value="Unassembled WGS sequence"/>
</dbReference>
<feature type="compositionally biased region" description="Polar residues" evidence="1">
    <location>
        <begin position="79"/>
        <end position="99"/>
    </location>
</feature>
<protein>
    <submittedName>
        <fullName evidence="2">Uncharacterized protein</fullName>
    </submittedName>
</protein>
<name>B4VZ41_9CYAN</name>
<gene>
    <name evidence="2" type="ORF">MC7420_3299</name>
</gene>
<evidence type="ECO:0000313" key="2">
    <source>
        <dbReference type="EMBL" id="EDX72853.1"/>
    </source>
</evidence>
<dbReference type="AlphaFoldDB" id="B4VZ41"/>
<organism evidence="2 3">
    <name type="scientific">Coleofasciculus chthonoplastes PCC 7420</name>
    <dbReference type="NCBI Taxonomy" id="118168"/>
    <lineage>
        <taxon>Bacteria</taxon>
        <taxon>Bacillati</taxon>
        <taxon>Cyanobacteriota</taxon>
        <taxon>Cyanophyceae</taxon>
        <taxon>Coleofasciculales</taxon>
        <taxon>Coleofasciculaceae</taxon>
        <taxon>Coleofasciculus</taxon>
    </lineage>
</organism>
<dbReference type="EMBL" id="DS989861">
    <property type="protein sequence ID" value="EDX72853.1"/>
    <property type="molecule type" value="Genomic_DNA"/>
</dbReference>